<evidence type="ECO:0000256" key="1">
    <source>
        <dbReference type="ARBA" id="ARBA00004141"/>
    </source>
</evidence>
<dbReference type="CDD" id="cd06160">
    <property type="entry name" value="S2P-M50_like_2"/>
    <property type="match status" value="1"/>
</dbReference>
<feature type="transmembrane region" description="Helical" evidence="8">
    <location>
        <begin position="191"/>
        <end position="214"/>
    </location>
</feature>
<dbReference type="GO" id="GO:0006508">
    <property type="term" value="P:proteolysis"/>
    <property type="evidence" value="ECO:0007669"/>
    <property type="project" value="UniProtKB-KW"/>
</dbReference>
<feature type="transmembrane region" description="Helical" evidence="8">
    <location>
        <begin position="162"/>
        <end position="179"/>
    </location>
</feature>
<evidence type="ECO:0000313" key="10">
    <source>
        <dbReference type="EMBL" id="MFC7127397.1"/>
    </source>
</evidence>
<keyword evidence="2 10" id="KW-0645">Protease</keyword>
<sequence>MSGSQEAGPPPNPEEFSTLFDVYEIQRDGDKVLYVGDPTPHSDELERKLWKFFDSHGYKIRFQRGYSGDDVQFSRGEFVLIAEPQSSDSGGGIPRTNLLLFVMTTFSTLLAGAVFWYQVPLTEHPLRVFEAWPFVVAIMGVLGVHELGHYVMSRYHGVDASLPYFIPVPTIIGSLGAVIKIKGRIPNRKALFDIGVAGPLAGLIATFIVTAIGLHLDPLAVQEPAQAAGDEPVVLFNHPPLLELIARVVGASGQLENRVVHPVVFGGWVGMLVTLLNMLPVGQLDGGHIVRAMFGERHRTISTLVPGALFGLAVYVFVTSSWRSMTIWILWGIFAIGLAYAGPVTPIEDAKIDRKRFVLGIVTFVLAALCFTPIPIEIVDAAELAA</sequence>
<organism evidence="10 11">
    <name type="scientific">Halovenus rubra</name>
    <dbReference type="NCBI Taxonomy" id="869890"/>
    <lineage>
        <taxon>Archaea</taxon>
        <taxon>Methanobacteriati</taxon>
        <taxon>Methanobacteriota</taxon>
        <taxon>Stenosarchaea group</taxon>
        <taxon>Halobacteria</taxon>
        <taxon>Halobacteriales</taxon>
        <taxon>Haloarculaceae</taxon>
        <taxon>Halovenus</taxon>
    </lineage>
</organism>
<protein>
    <submittedName>
        <fullName evidence="10">Site-2 protease family protein</fullName>
    </submittedName>
</protein>
<evidence type="ECO:0000256" key="8">
    <source>
        <dbReference type="SAM" id="Phobius"/>
    </source>
</evidence>
<feature type="domain" description="Peptidase M50" evidence="9">
    <location>
        <begin position="134"/>
        <end position="301"/>
    </location>
</feature>
<dbReference type="InterPro" id="IPR008915">
    <property type="entry name" value="Peptidase_M50"/>
</dbReference>
<dbReference type="AlphaFoldDB" id="A0ABD5XGJ0"/>
<keyword evidence="5" id="KW-0809">Transit peptide</keyword>
<keyword evidence="3 8" id="KW-0812">Transmembrane</keyword>
<evidence type="ECO:0000259" key="9">
    <source>
        <dbReference type="Pfam" id="PF02163"/>
    </source>
</evidence>
<accession>A0ABD5XGJ0</accession>
<evidence type="ECO:0000256" key="7">
    <source>
        <dbReference type="ARBA" id="ARBA00023136"/>
    </source>
</evidence>
<comment type="caution">
    <text evidence="10">The sequence shown here is derived from an EMBL/GenBank/DDBJ whole genome shotgun (WGS) entry which is preliminary data.</text>
</comment>
<dbReference type="EMBL" id="JBHSZQ010000050">
    <property type="protein sequence ID" value="MFC7127397.1"/>
    <property type="molecule type" value="Genomic_DNA"/>
</dbReference>
<proteinExistence type="predicted"/>
<dbReference type="GO" id="GO:0008233">
    <property type="term" value="F:peptidase activity"/>
    <property type="evidence" value="ECO:0007669"/>
    <property type="project" value="UniProtKB-KW"/>
</dbReference>
<dbReference type="PANTHER" id="PTHR31412">
    <property type="entry name" value="ZINC METALLOPROTEASE EGY1"/>
    <property type="match status" value="1"/>
</dbReference>
<evidence type="ECO:0000313" key="11">
    <source>
        <dbReference type="Proteomes" id="UP001596414"/>
    </source>
</evidence>
<feature type="transmembrane region" description="Helical" evidence="8">
    <location>
        <begin position="98"/>
        <end position="119"/>
    </location>
</feature>
<dbReference type="GO" id="GO:0016020">
    <property type="term" value="C:membrane"/>
    <property type="evidence" value="ECO:0007669"/>
    <property type="project" value="UniProtKB-SubCell"/>
</dbReference>
<name>A0ABD5XGJ0_9EURY</name>
<keyword evidence="4" id="KW-0378">Hydrolase</keyword>
<evidence type="ECO:0000256" key="2">
    <source>
        <dbReference type="ARBA" id="ARBA00022670"/>
    </source>
</evidence>
<reference evidence="10 11" key="1">
    <citation type="journal article" date="2014" name="Int. J. Syst. Evol. Microbiol.">
        <title>Complete genome sequence of Corynebacterium casei LMG S-19264T (=DSM 44701T), isolated from a smear-ripened cheese.</title>
        <authorList>
            <consortium name="US DOE Joint Genome Institute (JGI-PGF)"/>
            <person name="Walter F."/>
            <person name="Albersmeier A."/>
            <person name="Kalinowski J."/>
            <person name="Ruckert C."/>
        </authorList>
    </citation>
    <scope>NUCLEOTIDE SEQUENCE [LARGE SCALE GENOMIC DNA]</scope>
    <source>
        <strain evidence="10 11">CGMCC 4.7215</strain>
    </source>
</reference>
<dbReference type="PANTHER" id="PTHR31412:SF0">
    <property type="entry name" value="ZINC METALLOPROTEASE EGY1, CHLOROPLASTIC-RELATED"/>
    <property type="match status" value="1"/>
</dbReference>
<comment type="subcellular location">
    <subcellularLocation>
        <location evidence="1">Membrane</location>
        <topology evidence="1">Multi-pass membrane protein</topology>
    </subcellularLocation>
</comment>
<evidence type="ECO:0000256" key="6">
    <source>
        <dbReference type="ARBA" id="ARBA00022989"/>
    </source>
</evidence>
<feature type="transmembrane region" description="Helical" evidence="8">
    <location>
        <begin position="357"/>
        <end position="376"/>
    </location>
</feature>
<gene>
    <name evidence="10" type="ORF">ACFQJ7_15460</name>
</gene>
<evidence type="ECO:0000256" key="4">
    <source>
        <dbReference type="ARBA" id="ARBA00022801"/>
    </source>
</evidence>
<feature type="transmembrane region" description="Helical" evidence="8">
    <location>
        <begin position="131"/>
        <end position="150"/>
    </location>
</feature>
<feature type="transmembrane region" description="Helical" evidence="8">
    <location>
        <begin position="325"/>
        <end position="345"/>
    </location>
</feature>
<dbReference type="Pfam" id="PF02163">
    <property type="entry name" value="Peptidase_M50"/>
    <property type="match status" value="1"/>
</dbReference>
<keyword evidence="6 8" id="KW-1133">Transmembrane helix</keyword>
<feature type="transmembrane region" description="Helical" evidence="8">
    <location>
        <begin position="259"/>
        <end position="279"/>
    </location>
</feature>
<dbReference type="Proteomes" id="UP001596414">
    <property type="component" value="Unassembled WGS sequence"/>
</dbReference>
<dbReference type="InterPro" id="IPR044838">
    <property type="entry name" value="EGY1-like"/>
</dbReference>
<evidence type="ECO:0000256" key="5">
    <source>
        <dbReference type="ARBA" id="ARBA00022946"/>
    </source>
</evidence>
<feature type="transmembrane region" description="Helical" evidence="8">
    <location>
        <begin position="300"/>
        <end position="319"/>
    </location>
</feature>
<dbReference type="RefSeq" id="WP_267637963.1">
    <property type="nucleotide sequence ID" value="NZ_JAODIY010000011.1"/>
</dbReference>
<evidence type="ECO:0000256" key="3">
    <source>
        <dbReference type="ARBA" id="ARBA00022692"/>
    </source>
</evidence>
<keyword evidence="7 8" id="KW-0472">Membrane</keyword>